<name>A0A1H8TFL7_9GAMM</name>
<dbReference type="EMBL" id="FOEG01000004">
    <property type="protein sequence ID" value="SEO89880.1"/>
    <property type="molecule type" value="Genomic_DNA"/>
</dbReference>
<evidence type="ECO:0000256" key="1">
    <source>
        <dbReference type="SAM" id="Coils"/>
    </source>
</evidence>
<dbReference type="OrthoDB" id="9802133at2"/>
<dbReference type="GO" id="GO:0043683">
    <property type="term" value="P:type IV pilus assembly"/>
    <property type="evidence" value="ECO:0007669"/>
    <property type="project" value="InterPro"/>
</dbReference>
<keyword evidence="2" id="KW-0472">Membrane</keyword>
<dbReference type="InterPro" id="IPR014717">
    <property type="entry name" value="Transl_elong_EF1B/ribsomal_bS6"/>
</dbReference>
<feature type="coiled-coil region" evidence="1">
    <location>
        <begin position="68"/>
        <end position="95"/>
    </location>
</feature>
<dbReference type="PIRSF" id="PIRSF016482">
    <property type="entry name" value="PilO"/>
    <property type="match status" value="1"/>
</dbReference>
<dbReference type="Gene3D" id="3.30.70.60">
    <property type="match status" value="1"/>
</dbReference>
<keyword evidence="2" id="KW-1133">Transmembrane helix</keyword>
<proteinExistence type="predicted"/>
<dbReference type="PANTHER" id="PTHR39555">
    <property type="entry name" value="FIMBRIAL ASSEMBLY PROTEIN PILO-LIKE PROTEIN-RELATED"/>
    <property type="match status" value="1"/>
</dbReference>
<sequence>MRLSEINLNELDLNEIGIWPWPAKAVVLILVFALLVGAGWYFDWQDRQDALERAEAEETDLRHRFEVRQERAAALDDYKQQLEEMEESFGAMLRQLPSRVEVAGLLVDISQTGLASGLEFELFRPQETREREFYAEMPIEIEVRGSYHQFGRFVSGVANLPRIVTLHDVEIDDAGGDNGELAMRATARTYWYLDEEDG</sequence>
<protein>
    <submittedName>
        <fullName evidence="3">Type IV pilus assembly protein PilO</fullName>
    </submittedName>
</protein>
<organism evidence="3 4">
    <name type="scientific">Aquisalimonas asiatica</name>
    <dbReference type="NCBI Taxonomy" id="406100"/>
    <lineage>
        <taxon>Bacteria</taxon>
        <taxon>Pseudomonadati</taxon>
        <taxon>Pseudomonadota</taxon>
        <taxon>Gammaproteobacteria</taxon>
        <taxon>Chromatiales</taxon>
        <taxon>Ectothiorhodospiraceae</taxon>
        <taxon>Aquisalimonas</taxon>
    </lineage>
</organism>
<dbReference type="AlphaFoldDB" id="A0A1H8TFL7"/>
<keyword evidence="4" id="KW-1185">Reference proteome</keyword>
<feature type="transmembrane region" description="Helical" evidence="2">
    <location>
        <begin position="20"/>
        <end position="42"/>
    </location>
</feature>
<evidence type="ECO:0000313" key="4">
    <source>
        <dbReference type="Proteomes" id="UP000199657"/>
    </source>
</evidence>
<evidence type="ECO:0000313" key="3">
    <source>
        <dbReference type="EMBL" id="SEO89880.1"/>
    </source>
</evidence>
<reference evidence="3 4" key="1">
    <citation type="submission" date="2016-10" db="EMBL/GenBank/DDBJ databases">
        <authorList>
            <person name="de Groot N.N."/>
        </authorList>
    </citation>
    <scope>NUCLEOTIDE SEQUENCE [LARGE SCALE GENOMIC DNA]</scope>
    <source>
        <strain evidence="3 4">CGMCC 1.6291</strain>
    </source>
</reference>
<dbReference type="Pfam" id="PF04350">
    <property type="entry name" value="PilO"/>
    <property type="match status" value="1"/>
</dbReference>
<dbReference type="Gene3D" id="1.10.287.540">
    <property type="entry name" value="Helix hairpin bin"/>
    <property type="match status" value="1"/>
</dbReference>
<accession>A0A1H8TFL7</accession>
<gene>
    <name evidence="3" type="ORF">SAMN04488052_104152</name>
</gene>
<dbReference type="Proteomes" id="UP000199657">
    <property type="component" value="Unassembled WGS sequence"/>
</dbReference>
<dbReference type="PANTHER" id="PTHR39555:SF1">
    <property type="entry name" value="TYPE IV PILUS INNER MEMBRANE COMPONENT PILO"/>
    <property type="match status" value="1"/>
</dbReference>
<dbReference type="RefSeq" id="WP_091643375.1">
    <property type="nucleotide sequence ID" value="NZ_FOEG01000004.1"/>
</dbReference>
<dbReference type="GO" id="GO:0043107">
    <property type="term" value="P:type IV pilus-dependent motility"/>
    <property type="evidence" value="ECO:0007669"/>
    <property type="project" value="InterPro"/>
</dbReference>
<keyword evidence="1" id="KW-0175">Coiled coil</keyword>
<dbReference type="InterPro" id="IPR007445">
    <property type="entry name" value="PilO"/>
</dbReference>
<dbReference type="STRING" id="406100.SAMN04488052_104152"/>
<keyword evidence="2" id="KW-0812">Transmembrane</keyword>
<evidence type="ECO:0000256" key="2">
    <source>
        <dbReference type="SAM" id="Phobius"/>
    </source>
</evidence>